<proteinExistence type="predicted"/>
<dbReference type="SUPFAM" id="SSF53335">
    <property type="entry name" value="S-adenosyl-L-methionine-dependent methyltransferases"/>
    <property type="match status" value="1"/>
</dbReference>
<dbReference type="InterPro" id="IPR029063">
    <property type="entry name" value="SAM-dependent_MTases_sf"/>
</dbReference>
<reference evidence="6" key="1">
    <citation type="submission" date="2011-02" db="EMBL/GenBank/DDBJ databases">
        <title>The complete sequence of chromosome of Deinococcus proteolyticus DSM 20540.</title>
        <authorList>
            <consortium name="US DOE Joint Genome Institute (JGI-PGF)"/>
            <person name="Lucas S."/>
            <person name="Copeland A."/>
            <person name="Lapidus A."/>
            <person name="Bruce D."/>
            <person name="Goodwin L."/>
            <person name="Pitluck S."/>
            <person name="Kyrpides N."/>
            <person name="Mavromatis K."/>
            <person name="Pagani I."/>
            <person name="Ivanova N."/>
            <person name="Ovchinnikova G."/>
            <person name="Zeytun A."/>
            <person name="Detter J.C."/>
            <person name="Han C."/>
            <person name="Land M."/>
            <person name="Hauser L."/>
            <person name="Markowitz V."/>
            <person name="Cheng J.-F."/>
            <person name="Hugenholtz P."/>
            <person name="Woyke T."/>
            <person name="Wu D."/>
            <person name="Pukall R."/>
            <person name="Steenblock K."/>
            <person name="Brambilla E."/>
            <person name="Klenk H.-P."/>
            <person name="Eisen J.A."/>
        </authorList>
    </citation>
    <scope>NUCLEOTIDE SEQUENCE [LARGE SCALE GENOMIC DNA]</scope>
    <source>
        <strain evidence="6">ATCC 35074 / DSM 20540 / JCM 6276 / NBRC 101906 / NCIMB 13154 / VKM Ac-1939 / CCM 2703 / MRP</strain>
    </source>
</reference>
<dbReference type="GO" id="GO:0008168">
    <property type="term" value="F:methyltransferase activity"/>
    <property type="evidence" value="ECO:0007669"/>
    <property type="project" value="UniProtKB-KW"/>
</dbReference>
<evidence type="ECO:0000313" key="5">
    <source>
        <dbReference type="EMBL" id="ADY25757.1"/>
    </source>
</evidence>
<dbReference type="KEGG" id="dpt:Deipr_0595"/>
<keyword evidence="1 5" id="KW-0489">Methyltransferase</keyword>
<dbReference type="HOGENOM" id="CLU_069129_7_0_0"/>
<sequence length="247" mass="28111">MNYDDLSELYDQQYDLYRDDLHFYAGLAEGEAGRVLEVGAGTGRVSCFLARRGVDVTGLEPSARMLAKARARAEESRVDVTWIQGDAAGLRSEERFDLIIAPFNALMHLYTPAEQLTSLENLRRHLAPGGRFAFDLYVPNYGAQGVLRHEGETIYRDGERTDVFLLQRIDAARQHVTTEYFVDTVGAEGHLKRQHFTLTQRYYWRYEVEWLLRCAGFEAPRVSGSFQGGPYTEASEVMVFQTRAAEH</sequence>
<dbReference type="Pfam" id="PF13649">
    <property type="entry name" value="Methyltransf_25"/>
    <property type="match status" value="1"/>
</dbReference>
<dbReference type="GO" id="GO:0032259">
    <property type="term" value="P:methylation"/>
    <property type="evidence" value="ECO:0007669"/>
    <property type="project" value="UniProtKB-KW"/>
</dbReference>
<dbReference type="OrthoDB" id="9804312at2"/>
<dbReference type="Proteomes" id="UP000007718">
    <property type="component" value="Chromosome"/>
</dbReference>
<keyword evidence="2 5" id="KW-0808">Transferase</keyword>
<dbReference type="PANTHER" id="PTHR43464:SF19">
    <property type="entry name" value="UBIQUINONE BIOSYNTHESIS O-METHYLTRANSFERASE, MITOCHONDRIAL"/>
    <property type="match status" value="1"/>
</dbReference>
<protein>
    <submittedName>
        <fullName evidence="5">Methyltransferase type 11</fullName>
    </submittedName>
</protein>
<dbReference type="InterPro" id="IPR041698">
    <property type="entry name" value="Methyltransf_25"/>
</dbReference>
<dbReference type="AlphaFoldDB" id="F0RKY4"/>
<dbReference type="CDD" id="cd02440">
    <property type="entry name" value="AdoMet_MTases"/>
    <property type="match status" value="1"/>
</dbReference>
<evidence type="ECO:0000259" key="4">
    <source>
        <dbReference type="Pfam" id="PF13649"/>
    </source>
</evidence>
<name>F0RKY4_DEIPM</name>
<dbReference type="EMBL" id="CP002536">
    <property type="protein sequence ID" value="ADY25757.1"/>
    <property type="molecule type" value="Genomic_DNA"/>
</dbReference>
<reference evidence="5 6" key="2">
    <citation type="journal article" date="2012" name="Stand. Genomic Sci.">
        <title>Complete genome sequence of the orange-red pigmented, radioresistant Deinococcus proteolyticus type strain (MRP(T)).</title>
        <authorList>
            <person name="Copeland A."/>
            <person name="Zeytun A."/>
            <person name="Yassawong M."/>
            <person name="Nolan M."/>
            <person name="Lucas S."/>
            <person name="Hammon N."/>
            <person name="Deshpande S."/>
            <person name="Cheng J.F."/>
            <person name="Han C."/>
            <person name="Tapia R."/>
            <person name="Goodwin L.A."/>
            <person name="Pitluck S."/>
            <person name="Mavromatis K."/>
            <person name="Liolios K."/>
            <person name="Pagani I."/>
            <person name="Ivanova N."/>
            <person name="Mikhailova N."/>
            <person name="Pati A."/>
            <person name="Chen A."/>
            <person name="Palaniappan K."/>
            <person name="Land M."/>
            <person name="Hauser L."/>
            <person name="Jeffries C.D."/>
            <person name="Brambilla E.M."/>
            <person name="Rohde M."/>
            <person name="Sikorski J."/>
            <person name="Pukall R."/>
            <person name="Goker M."/>
            <person name="Detter J.C."/>
            <person name="Woyke T."/>
            <person name="Bristow J."/>
            <person name="Eisen J.A."/>
            <person name="Markowitz V."/>
            <person name="Hugenholtz P."/>
            <person name="Kyrpides N.C."/>
            <person name="Klenk H.P."/>
            <person name="Lapidus A."/>
        </authorList>
    </citation>
    <scope>NUCLEOTIDE SEQUENCE [LARGE SCALE GENOMIC DNA]</scope>
    <source>
        <strain evidence="6">ATCC 35074 / DSM 20540 / JCM 6276 / NBRC 101906 / NCIMB 13154 / VKM Ac-1939 / CCM 2703 / MRP</strain>
    </source>
</reference>
<keyword evidence="3" id="KW-0949">S-adenosyl-L-methionine</keyword>
<evidence type="ECO:0000313" key="6">
    <source>
        <dbReference type="Proteomes" id="UP000007718"/>
    </source>
</evidence>
<dbReference type="PANTHER" id="PTHR43464">
    <property type="entry name" value="METHYLTRANSFERASE"/>
    <property type="match status" value="1"/>
</dbReference>
<organism evidence="5 6">
    <name type="scientific">Deinococcus proteolyticus (strain ATCC 35074 / DSM 20540 / JCM 6276 / NBRC 101906 / NCIMB 13154 / VKM Ac-1939 / CCM 2703 / MRP)</name>
    <dbReference type="NCBI Taxonomy" id="693977"/>
    <lineage>
        <taxon>Bacteria</taxon>
        <taxon>Thermotogati</taxon>
        <taxon>Deinococcota</taxon>
        <taxon>Deinococci</taxon>
        <taxon>Deinococcales</taxon>
        <taxon>Deinococcaceae</taxon>
        <taxon>Deinococcus</taxon>
    </lineage>
</organism>
<dbReference type="RefSeq" id="WP_013614366.1">
    <property type="nucleotide sequence ID" value="NC_015161.1"/>
</dbReference>
<evidence type="ECO:0000256" key="1">
    <source>
        <dbReference type="ARBA" id="ARBA00022603"/>
    </source>
</evidence>
<accession>F0RKY4</accession>
<keyword evidence="6" id="KW-1185">Reference proteome</keyword>
<evidence type="ECO:0000256" key="2">
    <source>
        <dbReference type="ARBA" id="ARBA00022679"/>
    </source>
</evidence>
<evidence type="ECO:0000256" key="3">
    <source>
        <dbReference type="ARBA" id="ARBA00022691"/>
    </source>
</evidence>
<dbReference type="Gene3D" id="3.40.50.150">
    <property type="entry name" value="Vaccinia Virus protein VP39"/>
    <property type="match status" value="1"/>
</dbReference>
<gene>
    <name evidence="5" type="ordered locus">Deipr_0595</name>
</gene>
<dbReference type="eggNOG" id="COG2227">
    <property type="taxonomic scope" value="Bacteria"/>
</dbReference>
<feature type="domain" description="Methyltransferase" evidence="4">
    <location>
        <begin position="35"/>
        <end position="130"/>
    </location>
</feature>
<dbReference type="STRING" id="693977.Deipr_0595"/>